<protein>
    <submittedName>
        <fullName evidence="2">Uncharacterized protein</fullName>
    </submittedName>
</protein>
<evidence type="ECO:0000313" key="3">
    <source>
        <dbReference type="Proteomes" id="UP001497382"/>
    </source>
</evidence>
<gene>
    <name evidence="2" type="ORF">LARSCL_LOCUS21507</name>
</gene>
<dbReference type="Proteomes" id="UP001497382">
    <property type="component" value="Unassembled WGS sequence"/>
</dbReference>
<dbReference type="AlphaFoldDB" id="A0AAV2BTR1"/>
<dbReference type="EMBL" id="CAXIEN010000514">
    <property type="protein sequence ID" value="CAL1299686.1"/>
    <property type="molecule type" value="Genomic_DNA"/>
</dbReference>
<accession>A0AAV2BTR1</accession>
<evidence type="ECO:0000313" key="2">
    <source>
        <dbReference type="EMBL" id="CAL1299686.1"/>
    </source>
</evidence>
<feature type="region of interest" description="Disordered" evidence="1">
    <location>
        <begin position="1"/>
        <end position="38"/>
    </location>
</feature>
<organism evidence="2 3">
    <name type="scientific">Larinioides sclopetarius</name>
    <dbReference type="NCBI Taxonomy" id="280406"/>
    <lineage>
        <taxon>Eukaryota</taxon>
        <taxon>Metazoa</taxon>
        <taxon>Ecdysozoa</taxon>
        <taxon>Arthropoda</taxon>
        <taxon>Chelicerata</taxon>
        <taxon>Arachnida</taxon>
        <taxon>Araneae</taxon>
        <taxon>Araneomorphae</taxon>
        <taxon>Entelegynae</taxon>
        <taxon>Araneoidea</taxon>
        <taxon>Araneidae</taxon>
        <taxon>Larinioides</taxon>
    </lineage>
</organism>
<reference evidence="2 3" key="1">
    <citation type="submission" date="2024-04" db="EMBL/GenBank/DDBJ databases">
        <authorList>
            <person name="Rising A."/>
            <person name="Reimegard J."/>
            <person name="Sonavane S."/>
            <person name="Akerstrom W."/>
            <person name="Nylinder S."/>
            <person name="Hedman E."/>
            <person name="Kallberg Y."/>
        </authorList>
    </citation>
    <scope>NUCLEOTIDE SEQUENCE [LARGE SCALE GENOMIC DNA]</scope>
</reference>
<proteinExistence type="predicted"/>
<evidence type="ECO:0000256" key="1">
    <source>
        <dbReference type="SAM" id="MobiDB-lite"/>
    </source>
</evidence>
<name>A0AAV2BTR1_9ARAC</name>
<keyword evidence="3" id="KW-1185">Reference proteome</keyword>
<sequence length="38" mass="4322">MRHLRKAVRSEVCPGGARAQRREALPMPGVREGLHSRR</sequence>
<comment type="caution">
    <text evidence="2">The sequence shown here is derived from an EMBL/GenBank/DDBJ whole genome shotgun (WGS) entry which is preliminary data.</text>
</comment>